<feature type="transmembrane region" description="Helical" evidence="1">
    <location>
        <begin position="48"/>
        <end position="66"/>
    </location>
</feature>
<dbReference type="EMBL" id="JACOPG010000001">
    <property type="protein sequence ID" value="MBC5685005.1"/>
    <property type="molecule type" value="Genomic_DNA"/>
</dbReference>
<sequence>MACFLVPTTEAIVTTIVEKNVEAHEKKEDKGQTLQKQGKVTFSRKLKWLNTMLWGGAALLAFEHVWHGEVVPFFPFLTAASNPSDAAEMLHEMSTTGVLMAVLVTVVWIGMVAVSNILEKRDTDVLLTNKR</sequence>
<accession>A0ABR7GC32</accession>
<keyword evidence="1" id="KW-0472">Membrane</keyword>
<feature type="transmembrane region" description="Helical" evidence="1">
    <location>
        <begin position="98"/>
        <end position="118"/>
    </location>
</feature>
<keyword evidence="1" id="KW-0812">Transmembrane</keyword>
<evidence type="ECO:0000313" key="2">
    <source>
        <dbReference type="EMBL" id="MBC5685005.1"/>
    </source>
</evidence>
<keyword evidence="1" id="KW-1133">Transmembrane helix</keyword>
<proteinExistence type="predicted"/>
<protein>
    <submittedName>
        <fullName evidence="2">Uncharacterized protein</fullName>
    </submittedName>
</protein>
<evidence type="ECO:0000256" key="1">
    <source>
        <dbReference type="SAM" id="Phobius"/>
    </source>
</evidence>
<dbReference type="RefSeq" id="WP_186853546.1">
    <property type="nucleotide sequence ID" value="NZ_JACOPG010000001.1"/>
</dbReference>
<keyword evidence="3" id="KW-1185">Reference proteome</keyword>
<comment type="caution">
    <text evidence="2">The sequence shown here is derived from an EMBL/GenBank/DDBJ whole genome shotgun (WGS) entry which is preliminary data.</text>
</comment>
<name>A0ABR7GC32_9FIRM</name>
<dbReference type="Proteomes" id="UP000643810">
    <property type="component" value="Unassembled WGS sequence"/>
</dbReference>
<organism evidence="2 3">
    <name type="scientific">Roseburia lenta</name>
    <dbReference type="NCBI Taxonomy" id="2763061"/>
    <lineage>
        <taxon>Bacteria</taxon>
        <taxon>Bacillati</taxon>
        <taxon>Bacillota</taxon>
        <taxon>Clostridia</taxon>
        <taxon>Lachnospirales</taxon>
        <taxon>Lachnospiraceae</taxon>
        <taxon>Roseburia</taxon>
    </lineage>
</organism>
<evidence type="ECO:0000313" key="3">
    <source>
        <dbReference type="Proteomes" id="UP000643810"/>
    </source>
</evidence>
<gene>
    <name evidence="2" type="ORF">H8R94_00020</name>
</gene>
<reference evidence="2 3" key="1">
    <citation type="submission" date="2020-08" db="EMBL/GenBank/DDBJ databases">
        <title>Genome public.</title>
        <authorList>
            <person name="Liu C."/>
            <person name="Sun Q."/>
        </authorList>
    </citation>
    <scope>NUCLEOTIDE SEQUENCE [LARGE SCALE GENOMIC DNA]</scope>
    <source>
        <strain evidence="2 3">NSJ-9</strain>
    </source>
</reference>